<name>A0A2T2XGK6_9FIRM</name>
<proteinExistence type="predicted"/>
<gene>
    <name evidence="1" type="ORF">C7B46_09200</name>
</gene>
<reference evidence="1 2" key="1">
    <citation type="journal article" date="2014" name="BMC Genomics">
        <title>Comparison of environmental and isolate Sulfobacillus genomes reveals diverse carbon, sulfur, nitrogen, and hydrogen metabolisms.</title>
        <authorList>
            <person name="Justice N.B."/>
            <person name="Norman A."/>
            <person name="Brown C.T."/>
            <person name="Singh A."/>
            <person name="Thomas B.C."/>
            <person name="Banfield J.F."/>
        </authorList>
    </citation>
    <scope>NUCLEOTIDE SEQUENCE [LARGE SCALE GENOMIC DNA]</scope>
    <source>
        <strain evidence="1">AMDSBA4</strain>
    </source>
</reference>
<dbReference type="EMBL" id="PXYW01000018">
    <property type="protein sequence ID" value="PSR33572.1"/>
    <property type="molecule type" value="Genomic_DNA"/>
</dbReference>
<comment type="caution">
    <text evidence="1">The sequence shown here is derived from an EMBL/GenBank/DDBJ whole genome shotgun (WGS) entry which is preliminary data.</text>
</comment>
<organism evidence="1 2">
    <name type="scientific">Sulfobacillus benefaciens</name>
    <dbReference type="NCBI Taxonomy" id="453960"/>
    <lineage>
        <taxon>Bacteria</taxon>
        <taxon>Bacillati</taxon>
        <taxon>Bacillota</taxon>
        <taxon>Clostridia</taxon>
        <taxon>Eubacteriales</taxon>
        <taxon>Clostridiales Family XVII. Incertae Sedis</taxon>
        <taxon>Sulfobacillus</taxon>
    </lineage>
</organism>
<evidence type="ECO:0000313" key="2">
    <source>
        <dbReference type="Proteomes" id="UP000242972"/>
    </source>
</evidence>
<protein>
    <recommendedName>
        <fullName evidence="3">CopG family transcriptional regulator</fullName>
    </recommendedName>
</protein>
<dbReference type="AlphaFoldDB" id="A0A2T2XGK6"/>
<dbReference type="InterPro" id="IPR022148">
    <property type="entry name" value="CopG_antitoxin"/>
</dbReference>
<evidence type="ECO:0000313" key="1">
    <source>
        <dbReference type="EMBL" id="PSR33572.1"/>
    </source>
</evidence>
<dbReference type="Pfam" id="PF12441">
    <property type="entry name" value="CopG_antitoxin"/>
    <property type="match status" value="1"/>
</dbReference>
<dbReference type="Proteomes" id="UP000242972">
    <property type="component" value="Unassembled WGS sequence"/>
</dbReference>
<sequence>MGDDRTVPFDPNNDEEAAAWFDTHSSTELPGERVKNVTVTRRSKDLKTLTIRIDARDMERLQKVADRKGIGYTTMARMLLHQELQKEETAP</sequence>
<accession>A0A2T2XGK6</accession>
<evidence type="ECO:0008006" key="3">
    <source>
        <dbReference type="Google" id="ProtNLM"/>
    </source>
</evidence>